<sequence length="268" mass="30179">MSKLLEQVLQLDPDTELHFKGPFTDVVTSYLSLYNPSERRVCFKVKTTAPKRYCVRPNSGFIEPKETVRVAVMLQPFDYDPLEKNKHKFMVQTMFAPNGDVSLETLWKDANSENLMDSKLKCVFDPPPDKTPQDNLDPNTGHVEEKSLLIKPSSDTVPKSSPKASSADQELKKVQEECKRLKDELAELQQLNSKLKEEGPRQRIARGITESSSVIQKRDSSHSDKVQSTSTTVPSAGSEELQQPTSMMFLVVIVAIFILGFLMGKFLL</sequence>
<dbReference type="Proteomes" id="UP000694941">
    <property type="component" value="Unplaced"/>
</dbReference>
<keyword evidence="9" id="KW-1185">Reference proteome</keyword>
<dbReference type="PIRSF" id="PIRSF019693">
    <property type="entry name" value="VAMP-associated"/>
    <property type="match status" value="1"/>
</dbReference>
<evidence type="ECO:0000256" key="7">
    <source>
        <dbReference type="SAM" id="Phobius"/>
    </source>
</evidence>
<dbReference type="PANTHER" id="PTHR10809:SF6">
    <property type="entry name" value="AT11025P-RELATED"/>
    <property type="match status" value="1"/>
</dbReference>
<keyword evidence="5 7" id="KW-0472">Membrane</keyword>
<keyword evidence="3 7" id="KW-0812">Transmembrane</keyword>
<dbReference type="GeneID" id="106462004"/>
<reference evidence="10" key="1">
    <citation type="submission" date="2025-08" db="UniProtKB">
        <authorList>
            <consortium name="RefSeq"/>
        </authorList>
    </citation>
    <scope>IDENTIFICATION</scope>
    <source>
        <tissue evidence="10">Muscle</tissue>
    </source>
</reference>
<evidence type="ECO:0000256" key="1">
    <source>
        <dbReference type="ARBA" id="ARBA00004211"/>
    </source>
</evidence>
<dbReference type="SUPFAM" id="SSF49354">
    <property type="entry name" value="PapD-like"/>
    <property type="match status" value="1"/>
</dbReference>
<dbReference type="InterPro" id="IPR016763">
    <property type="entry name" value="VAP"/>
</dbReference>
<protein>
    <submittedName>
        <fullName evidence="10">Vesicle-associated membrane protein-associated protein A-like</fullName>
    </submittedName>
</protein>
<organism evidence="9 10">
    <name type="scientific">Limulus polyphemus</name>
    <name type="common">Atlantic horseshoe crab</name>
    <dbReference type="NCBI Taxonomy" id="6850"/>
    <lineage>
        <taxon>Eukaryota</taxon>
        <taxon>Metazoa</taxon>
        <taxon>Ecdysozoa</taxon>
        <taxon>Arthropoda</taxon>
        <taxon>Chelicerata</taxon>
        <taxon>Merostomata</taxon>
        <taxon>Xiphosura</taxon>
        <taxon>Limulidae</taxon>
        <taxon>Limulus</taxon>
    </lineage>
</organism>
<feature type="compositionally biased region" description="Basic and acidic residues" evidence="6">
    <location>
        <begin position="216"/>
        <end position="225"/>
    </location>
</feature>
<dbReference type="PANTHER" id="PTHR10809">
    <property type="entry name" value="VESICLE-ASSOCIATED MEMBRANE PROTEIN-ASSOCIATED PROTEIN"/>
    <property type="match status" value="1"/>
</dbReference>
<keyword evidence="4 7" id="KW-1133">Transmembrane helix</keyword>
<evidence type="ECO:0000256" key="5">
    <source>
        <dbReference type="ARBA" id="ARBA00023136"/>
    </source>
</evidence>
<accession>A0ABM1B945</accession>
<feature type="compositionally biased region" description="Polar residues" evidence="6">
    <location>
        <begin position="226"/>
        <end position="240"/>
    </location>
</feature>
<evidence type="ECO:0000259" key="8">
    <source>
        <dbReference type="PROSITE" id="PS50202"/>
    </source>
</evidence>
<dbReference type="RefSeq" id="XP_013777326.1">
    <property type="nucleotide sequence ID" value="XM_013921872.2"/>
</dbReference>
<dbReference type="InterPro" id="IPR000535">
    <property type="entry name" value="MSP_dom"/>
</dbReference>
<dbReference type="Pfam" id="PF00635">
    <property type="entry name" value="Motile_Sperm"/>
    <property type="match status" value="1"/>
</dbReference>
<evidence type="ECO:0000313" key="10">
    <source>
        <dbReference type="RefSeq" id="XP_013777326.1"/>
    </source>
</evidence>
<evidence type="ECO:0000313" key="9">
    <source>
        <dbReference type="Proteomes" id="UP000694941"/>
    </source>
</evidence>
<evidence type="ECO:0000256" key="2">
    <source>
        <dbReference type="ARBA" id="ARBA00008932"/>
    </source>
</evidence>
<evidence type="ECO:0000256" key="6">
    <source>
        <dbReference type="SAM" id="MobiDB-lite"/>
    </source>
</evidence>
<comment type="subcellular location">
    <subcellularLocation>
        <location evidence="1">Membrane</location>
        <topology evidence="1">Single-pass type IV membrane protein</topology>
    </subcellularLocation>
</comment>
<evidence type="ECO:0000256" key="3">
    <source>
        <dbReference type="ARBA" id="ARBA00022692"/>
    </source>
</evidence>
<feature type="region of interest" description="Disordered" evidence="6">
    <location>
        <begin position="124"/>
        <end position="172"/>
    </location>
</feature>
<dbReference type="InterPro" id="IPR008962">
    <property type="entry name" value="PapD-like_sf"/>
</dbReference>
<feature type="compositionally biased region" description="Polar residues" evidence="6">
    <location>
        <begin position="153"/>
        <end position="168"/>
    </location>
</feature>
<dbReference type="PROSITE" id="PS50202">
    <property type="entry name" value="MSP"/>
    <property type="match status" value="1"/>
</dbReference>
<gene>
    <name evidence="10" type="primary">LOC106462004</name>
</gene>
<name>A0ABM1B945_LIMPO</name>
<feature type="domain" description="MSP" evidence="8">
    <location>
        <begin position="8"/>
        <end position="125"/>
    </location>
</feature>
<comment type="similarity">
    <text evidence="2">Belongs to the VAMP-associated protein (VAP) (TC 9.B.17) family.</text>
</comment>
<proteinExistence type="inferred from homology"/>
<feature type="region of interest" description="Disordered" evidence="6">
    <location>
        <begin position="192"/>
        <end position="240"/>
    </location>
</feature>
<dbReference type="Gene3D" id="2.60.40.10">
    <property type="entry name" value="Immunoglobulins"/>
    <property type="match status" value="1"/>
</dbReference>
<dbReference type="InterPro" id="IPR013783">
    <property type="entry name" value="Ig-like_fold"/>
</dbReference>
<evidence type="ECO:0000256" key="4">
    <source>
        <dbReference type="ARBA" id="ARBA00022989"/>
    </source>
</evidence>
<feature type="transmembrane region" description="Helical" evidence="7">
    <location>
        <begin position="247"/>
        <end position="267"/>
    </location>
</feature>